<proteinExistence type="predicted"/>
<name>A0A2K1PXF5_9GAMM</name>
<dbReference type="EMBL" id="NPZB01000002">
    <property type="protein sequence ID" value="PNS07476.1"/>
    <property type="molecule type" value="Genomic_DNA"/>
</dbReference>
<gene>
    <name evidence="2" type="ORF">Lysil_1652</name>
</gene>
<feature type="chain" id="PRO_5014423587" evidence="1">
    <location>
        <begin position="24"/>
        <end position="384"/>
    </location>
</feature>
<keyword evidence="3" id="KW-1185">Reference proteome</keyword>
<evidence type="ECO:0000256" key="1">
    <source>
        <dbReference type="SAM" id="SignalP"/>
    </source>
</evidence>
<reference evidence="2 3" key="1">
    <citation type="submission" date="2017-08" db="EMBL/GenBank/DDBJ databases">
        <title>Lysobacter sylvestris genome.</title>
        <authorList>
            <person name="Zhang D.-C."/>
            <person name="Albuquerque L."/>
            <person name="Franca L."/>
            <person name="Froufe H.J.C."/>
            <person name="Barroso C."/>
            <person name="Egas C."/>
            <person name="Da Costa M."/>
            <person name="Margesin R."/>
        </authorList>
    </citation>
    <scope>NUCLEOTIDE SEQUENCE [LARGE SCALE GENOMIC DNA]</scope>
    <source>
        <strain evidence="2 3">AM20-91</strain>
    </source>
</reference>
<organism evidence="2 3">
    <name type="scientific">Solilutibacter silvestris</name>
    <dbReference type="NCBI Taxonomy" id="1645665"/>
    <lineage>
        <taxon>Bacteria</taxon>
        <taxon>Pseudomonadati</taxon>
        <taxon>Pseudomonadota</taxon>
        <taxon>Gammaproteobacteria</taxon>
        <taxon>Lysobacterales</taxon>
        <taxon>Lysobacteraceae</taxon>
        <taxon>Solilutibacter</taxon>
    </lineage>
</organism>
<keyword evidence="1" id="KW-0732">Signal</keyword>
<feature type="signal peptide" evidence="1">
    <location>
        <begin position="1"/>
        <end position="23"/>
    </location>
</feature>
<dbReference type="AlphaFoldDB" id="A0A2K1PXF5"/>
<sequence>MMFLWRQTLLAMAALLTCGIAQAKGAGKVWQGTLGPNDIVVEIDTPAKGSADLDGRYFYRRHRMDIRLEGNAGIGGSIVLKEGFGGDDAAQASWRMQAPAHDRWEGEWIGPKGRRLPIRLHGLAAATATTVREPSLATLRGQLGDYAWLRLSELELQRGKTQQINGVTLQWLHQPDSSIDLFEVTSGYSAAQLQRINATLRKRLWSWVDSYYDCMSGARDGLGEFETTTTLRHVSPKIISASLSSNFYCGGAHPDFGDSPLNIDPRDGRELDLDDVLWLGPGKPLHAGKGDDWNAAWAEYRGKRFAPWVVARFKSLYPAEFKKGDDECSYDDPGVWDFAQWYATPKGIHLSAYFARVARACDDPDWAILPWKLVDAYPGAVRIH</sequence>
<protein>
    <submittedName>
        <fullName evidence="2">Uncharacterized protein</fullName>
    </submittedName>
</protein>
<accession>A0A2K1PXF5</accession>
<comment type="caution">
    <text evidence="2">The sequence shown here is derived from an EMBL/GenBank/DDBJ whole genome shotgun (WGS) entry which is preliminary data.</text>
</comment>
<evidence type="ECO:0000313" key="3">
    <source>
        <dbReference type="Proteomes" id="UP000236220"/>
    </source>
</evidence>
<dbReference type="Proteomes" id="UP000236220">
    <property type="component" value="Unassembled WGS sequence"/>
</dbReference>
<evidence type="ECO:0000313" key="2">
    <source>
        <dbReference type="EMBL" id="PNS07476.1"/>
    </source>
</evidence>